<proteinExistence type="predicted"/>
<dbReference type="AlphaFoldDB" id="A0A9P5N5M0"/>
<accession>A0A9P5N5M0</accession>
<evidence type="ECO:0000256" key="1">
    <source>
        <dbReference type="SAM" id="MobiDB-lite"/>
    </source>
</evidence>
<feature type="region of interest" description="Disordered" evidence="1">
    <location>
        <begin position="424"/>
        <end position="462"/>
    </location>
</feature>
<name>A0A9P5N5M0_9AGAM</name>
<comment type="caution">
    <text evidence="2">The sequence shown here is derived from an EMBL/GenBank/DDBJ whole genome shotgun (WGS) entry which is preliminary data.</text>
</comment>
<gene>
    <name evidence="2" type="ORF">DFH94DRAFT_15859</name>
</gene>
<dbReference type="EMBL" id="WHVB01000001">
    <property type="protein sequence ID" value="KAF8487135.1"/>
    <property type="molecule type" value="Genomic_DNA"/>
</dbReference>
<organism evidence="2 3">
    <name type="scientific">Russula ochroleuca</name>
    <dbReference type="NCBI Taxonomy" id="152965"/>
    <lineage>
        <taxon>Eukaryota</taxon>
        <taxon>Fungi</taxon>
        <taxon>Dikarya</taxon>
        <taxon>Basidiomycota</taxon>
        <taxon>Agaricomycotina</taxon>
        <taxon>Agaricomycetes</taxon>
        <taxon>Russulales</taxon>
        <taxon>Russulaceae</taxon>
        <taxon>Russula</taxon>
    </lineage>
</organism>
<evidence type="ECO:0000313" key="2">
    <source>
        <dbReference type="EMBL" id="KAF8487135.1"/>
    </source>
</evidence>
<reference evidence="2" key="2">
    <citation type="journal article" date="2020" name="Nat. Commun.">
        <title>Large-scale genome sequencing of mycorrhizal fungi provides insights into the early evolution of symbiotic traits.</title>
        <authorList>
            <person name="Miyauchi S."/>
            <person name="Kiss E."/>
            <person name="Kuo A."/>
            <person name="Drula E."/>
            <person name="Kohler A."/>
            <person name="Sanchez-Garcia M."/>
            <person name="Morin E."/>
            <person name="Andreopoulos B."/>
            <person name="Barry K.W."/>
            <person name="Bonito G."/>
            <person name="Buee M."/>
            <person name="Carver A."/>
            <person name="Chen C."/>
            <person name="Cichocki N."/>
            <person name="Clum A."/>
            <person name="Culley D."/>
            <person name="Crous P.W."/>
            <person name="Fauchery L."/>
            <person name="Girlanda M."/>
            <person name="Hayes R.D."/>
            <person name="Keri Z."/>
            <person name="LaButti K."/>
            <person name="Lipzen A."/>
            <person name="Lombard V."/>
            <person name="Magnuson J."/>
            <person name="Maillard F."/>
            <person name="Murat C."/>
            <person name="Nolan M."/>
            <person name="Ohm R.A."/>
            <person name="Pangilinan J."/>
            <person name="Pereira M.F."/>
            <person name="Perotto S."/>
            <person name="Peter M."/>
            <person name="Pfister S."/>
            <person name="Riley R."/>
            <person name="Sitrit Y."/>
            <person name="Stielow J.B."/>
            <person name="Szollosi G."/>
            <person name="Zifcakova L."/>
            <person name="Stursova M."/>
            <person name="Spatafora J.W."/>
            <person name="Tedersoo L."/>
            <person name="Vaario L.M."/>
            <person name="Yamada A."/>
            <person name="Yan M."/>
            <person name="Wang P."/>
            <person name="Xu J."/>
            <person name="Bruns T."/>
            <person name="Baldrian P."/>
            <person name="Vilgalys R."/>
            <person name="Dunand C."/>
            <person name="Henrissat B."/>
            <person name="Grigoriev I.V."/>
            <person name="Hibbett D."/>
            <person name="Nagy L.G."/>
            <person name="Martin F.M."/>
        </authorList>
    </citation>
    <scope>NUCLEOTIDE SEQUENCE</scope>
    <source>
        <strain evidence="2">Prilba</strain>
    </source>
</reference>
<sequence length="554" mass="62183">MESMNVDDVSASFSNLGVSSAIENIQAIPQEFAPPSTSLGQEQHPSTATFLSLPWLPKWHIYAHLHSRDCIALSSTCREMYSFNTLTYRHLQFLPPNSLFSLARTVHRLAEVLACSPHYAQAVRTLHIVGWNAADIPDGCSHEMVYTCLDEGVTAILENASHIYWLTLDFELTKAIHYFPKTFATLVRVRTIRTLRLATFLALTHIAENNPLPERNPDEASPAYEQVSLRVCNGGWLPVMMRDPRNLRWFGFTVLVEPQIPGDTNWAMTLHRVTEAATELETLVLENGEGFDAVALGLMLHSGFDRGVLRKLRSFSVNTNTLSLSSLRQLFCGFSRSSVTHLRIVINHYGTWLRDISPQYLSDLAKLVPDLEEISLDQFGMLKVTPLPGDLTAWGEGFRAFRKLRRIVFASMFVVDLCHPKPVDDDEGDYEEGEGEGTAVDEDPGMDVDGGGGEGDEGYETEELINGGAPEDTLGSNLVVLAVWADKFLDDHLRMLLPFAEIWFVDPRFPGRTAAGFNQKVMEGEGGRAEHMIYYPLLKRNGWWWDERDPIPLD</sequence>
<feature type="compositionally biased region" description="Acidic residues" evidence="1">
    <location>
        <begin position="424"/>
        <end position="446"/>
    </location>
</feature>
<keyword evidence="3" id="KW-1185">Reference proteome</keyword>
<evidence type="ECO:0000313" key="3">
    <source>
        <dbReference type="Proteomes" id="UP000759537"/>
    </source>
</evidence>
<dbReference type="OrthoDB" id="3231768at2759"/>
<reference evidence="2" key="1">
    <citation type="submission" date="2019-10" db="EMBL/GenBank/DDBJ databases">
        <authorList>
            <consortium name="DOE Joint Genome Institute"/>
            <person name="Kuo A."/>
            <person name="Miyauchi S."/>
            <person name="Kiss E."/>
            <person name="Drula E."/>
            <person name="Kohler A."/>
            <person name="Sanchez-Garcia M."/>
            <person name="Andreopoulos B."/>
            <person name="Barry K.W."/>
            <person name="Bonito G."/>
            <person name="Buee M."/>
            <person name="Carver A."/>
            <person name="Chen C."/>
            <person name="Cichocki N."/>
            <person name="Clum A."/>
            <person name="Culley D."/>
            <person name="Crous P.W."/>
            <person name="Fauchery L."/>
            <person name="Girlanda M."/>
            <person name="Hayes R."/>
            <person name="Keri Z."/>
            <person name="LaButti K."/>
            <person name="Lipzen A."/>
            <person name="Lombard V."/>
            <person name="Magnuson J."/>
            <person name="Maillard F."/>
            <person name="Morin E."/>
            <person name="Murat C."/>
            <person name="Nolan M."/>
            <person name="Ohm R."/>
            <person name="Pangilinan J."/>
            <person name="Pereira M."/>
            <person name="Perotto S."/>
            <person name="Peter M."/>
            <person name="Riley R."/>
            <person name="Sitrit Y."/>
            <person name="Stielow B."/>
            <person name="Szollosi G."/>
            <person name="Zifcakova L."/>
            <person name="Stursova M."/>
            <person name="Spatafora J.W."/>
            <person name="Tedersoo L."/>
            <person name="Vaario L.-M."/>
            <person name="Yamada A."/>
            <person name="Yan M."/>
            <person name="Wang P."/>
            <person name="Xu J."/>
            <person name="Bruns T."/>
            <person name="Baldrian P."/>
            <person name="Vilgalys R."/>
            <person name="Henrissat B."/>
            <person name="Grigoriev I.V."/>
            <person name="Hibbett D."/>
            <person name="Nagy L.G."/>
            <person name="Martin F.M."/>
        </authorList>
    </citation>
    <scope>NUCLEOTIDE SEQUENCE</scope>
    <source>
        <strain evidence="2">Prilba</strain>
    </source>
</reference>
<dbReference type="Proteomes" id="UP000759537">
    <property type="component" value="Unassembled WGS sequence"/>
</dbReference>
<protein>
    <submittedName>
        <fullName evidence="2">Uncharacterized protein</fullName>
    </submittedName>
</protein>